<evidence type="ECO:0000256" key="5">
    <source>
        <dbReference type="ARBA" id="ARBA00022840"/>
    </source>
</evidence>
<evidence type="ECO:0000313" key="8">
    <source>
        <dbReference type="Proteomes" id="UP000485058"/>
    </source>
</evidence>
<dbReference type="Proteomes" id="UP000485058">
    <property type="component" value="Unassembled WGS sequence"/>
</dbReference>
<dbReference type="PROSITE" id="PS51158">
    <property type="entry name" value="ALPHA_KINASE"/>
    <property type="match status" value="1"/>
</dbReference>
<organism evidence="7 8">
    <name type="scientific">Haematococcus lacustris</name>
    <name type="common">Green alga</name>
    <name type="synonym">Haematococcus pluvialis</name>
    <dbReference type="NCBI Taxonomy" id="44745"/>
    <lineage>
        <taxon>Eukaryota</taxon>
        <taxon>Viridiplantae</taxon>
        <taxon>Chlorophyta</taxon>
        <taxon>core chlorophytes</taxon>
        <taxon>Chlorophyceae</taxon>
        <taxon>CS clade</taxon>
        <taxon>Chlamydomonadales</taxon>
        <taxon>Haematococcaceae</taxon>
        <taxon>Haematococcus</taxon>
    </lineage>
</organism>
<evidence type="ECO:0000259" key="6">
    <source>
        <dbReference type="PROSITE" id="PS51158"/>
    </source>
</evidence>
<dbReference type="PANTHER" id="PTHR45992">
    <property type="entry name" value="EUKARYOTIC ELONGATION FACTOR 2 KINASE-RELATED"/>
    <property type="match status" value="1"/>
</dbReference>
<sequence length="65" mass="7398">MVTDLQGVWNPDTGIFWLCDPAVHCPSDMLRFGNTNLGLEGCKCFFETHKCNHICAALRLKRPKF</sequence>
<dbReference type="SUPFAM" id="SSF56112">
    <property type="entry name" value="Protein kinase-like (PK-like)"/>
    <property type="match status" value="1"/>
</dbReference>
<keyword evidence="2" id="KW-0808">Transferase</keyword>
<keyword evidence="8" id="KW-1185">Reference proteome</keyword>
<protein>
    <submittedName>
        <fullName evidence="7">Alpha-protein kinase vwkA</fullName>
    </submittedName>
</protein>
<dbReference type="AlphaFoldDB" id="A0A6A0A3W3"/>
<dbReference type="InterPro" id="IPR051852">
    <property type="entry name" value="Alpha-type_PK"/>
</dbReference>
<dbReference type="GO" id="GO:0005524">
    <property type="term" value="F:ATP binding"/>
    <property type="evidence" value="ECO:0007669"/>
    <property type="project" value="UniProtKB-KW"/>
</dbReference>
<dbReference type="InterPro" id="IPR004166">
    <property type="entry name" value="a-kinase_dom"/>
</dbReference>
<keyword evidence="1" id="KW-0723">Serine/threonine-protein kinase</keyword>
<comment type="caution">
    <text evidence="7">The sequence shown here is derived from an EMBL/GenBank/DDBJ whole genome shotgun (WGS) entry which is preliminary data.</text>
</comment>
<evidence type="ECO:0000313" key="7">
    <source>
        <dbReference type="EMBL" id="GFH27084.1"/>
    </source>
</evidence>
<gene>
    <name evidence="7" type="ORF">HaLaN_25347</name>
</gene>
<evidence type="ECO:0000256" key="1">
    <source>
        <dbReference type="ARBA" id="ARBA00022527"/>
    </source>
</evidence>
<evidence type="ECO:0000256" key="3">
    <source>
        <dbReference type="ARBA" id="ARBA00022741"/>
    </source>
</evidence>
<keyword evidence="3" id="KW-0547">Nucleotide-binding</keyword>
<dbReference type="EMBL" id="BLLF01003343">
    <property type="protein sequence ID" value="GFH27084.1"/>
    <property type="molecule type" value="Genomic_DNA"/>
</dbReference>
<dbReference type="PANTHER" id="PTHR45992:SF11">
    <property type="entry name" value="ALPHA-TYPE PROTEIN KINASE DOMAIN-CONTAINING PROTEIN"/>
    <property type="match status" value="1"/>
</dbReference>
<dbReference type="InterPro" id="IPR011009">
    <property type="entry name" value="Kinase-like_dom_sf"/>
</dbReference>
<accession>A0A6A0A3W3</accession>
<reference evidence="7 8" key="1">
    <citation type="submission" date="2020-02" db="EMBL/GenBank/DDBJ databases">
        <title>Draft genome sequence of Haematococcus lacustris strain NIES-144.</title>
        <authorList>
            <person name="Morimoto D."/>
            <person name="Nakagawa S."/>
            <person name="Yoshida T."/>
            <person name="Sawayama S."/>
        </authorList>
    </citation>
    <scope>NUCLEOTIDE SEQUENCE [LARGE SCALE GENOMIC DNA]</scope>
    <source>
        <strain evidence="7 8">NIES-144</strain>
    </source>
</reference>
<name>A0A6A0A3W3_HAELA</name>
<dbReference type="GO" id="GO:0004674">
    <property type="term" value="F:protein serine/threonine kinase activity"/>
    <property type="evidence" value="ECO:0007669"/>
    <property type="project" value="UniProtKB-KW"/>
</dbReference>
<feature type="non-terminal residue" evidence="7">
    <location>
        <position position="65"/>
    </location>
</feature>
<evidence type="ECO:0000256" key="2">
    <source>
        <dbReference type="ARBA" id="ARBA00022679"/>
    </source>
</evidence>
<dbReference type="Gene3D" id="3.20.200.10">
    <property type="entry name" value="MHCK/EF2 kinase"/>
    <property type="match status" value="1"/>
</dbReference>
<proteinExistence type="predicted"/>
<dbReference type="Pfam" id="PF02816">
    <property type="entry name" value="Alpha_kinase"/>
    <property type="match status" value="1"/>
</dbReference>
<feature type="domain" description="Alpha-type protein kinase" evidence="6">
    <location>
        <begin position="1"/>
        <end position="63"/>
    </location>
</feature>
<keyword evidence="5" id="KW-0067">ATP-binding</keyword>
<keyword evidence="4 7" id="KW-0418">Kinase</keyword>
<evidence type="ECO:0000256" key="4">
    <source>
        <dbReference type="ARBA" id="ARBA00022777"/>
    </source>
</evidence>